<reference evidence="3" key="1">
    <citation type="submission" date="2023-08" db="EMBL/GenBank/DDBJ databases">
        <authorList>
            <person name="Alioto T."/>
            <person name="Alioto T."/>
            <person name="Gomez Garrido J."/>
        </authorList>
    </citation>
    <scope>NUCLEOTIDE SEQUENCE</scope>
</reference>
<keyword evidence="4" id="KW-1185">Reference proteome</keyword>
<gene>
    <name evidence="3" type="ORF">OCTVUL_1B009513</name>
</gene>
<dbReference type="PROSITE" id="PS51670">
    <property type="entry name" value="SHKT"/>
    <property type="match status" value="1"/>
</dbReference>
<dbReference type="Pfam" id="PF00188">
    <property type="entry name" value="CAP"/>
    <property type="match status" value="1"/>
</dbReference>
<dbReference type="Gene3D" id="3.40.33.10">
    <property type="entry name" value="CAP"/>
    <property type="match status" value="1"/>
</dbReference>
<dbReference type="InterPro" id="IPR014044">
    <property type="entry name" value="CAP_dom"/>
</dbReference>
<dbReference type="SMART" id="SM00198">
    <property type="entry name" value="SCP"/>
    <property type="match status" value="1"/>
</dbReference>
<organism evidence="3 4">
    <name type="scientific">Octopus vulgaris</name>
    <name type="common">Common octopus</name>
    <dbReference type="NCBI Taxonomy" id="6645"/>
    <lineage>
        <taxon>Eukaryota</taxon>
        <taxon>Metazoa</taxon>
        <taxon>Spiralia</taxon>
        <taxon>Lophotrochozoa</taxon>
        <taxon>Mollusca</taxon>
        <taxon>Cephalopoda</taxon>
        <taxon>Coleoidea</taxon>
        <taxon>Octopodiformes</taxon>
        <taxon>Octopoda</taxon>
        <taxon>Incirrata</taxon>
        <taxon>Octopodidae</taxon>
        <taxon>Octopus</taxon>
    </lineage>
</organism>
<name>A0AA36EY88_OCTVU</name>
<feature type="domain" description="ShKT" evidence="2">
    <location>
        <begin position="313"/>
        <end position="352"/>
    </location>
</feature>
<dbReference type="EMBL" id="OX597815">
    <property type="protein sequence ID" value="CAI9717694.1"/>
    <property type="molecule type" value="Genomic_DNA"/>
</dbReference>
<dbReference type="InterPro" id="IPR035940">
    <property type="entry name" value="CAP_sf"/>
</dbReference>
<dbReference type="InterPro" id="IPR003582">
    <property type="entry name" value="ShKT_dom"/>
</dbReference>
<accession>A0AA36EY88</accession>
<evidence type="ECO:0000313" key="3">
    <source>
        <dbReference type="EMBL" id="CAI9717694.1"/>
    </source>
</evidence>
<dbReference type="Proteomes" id="UP001162480">
    <property type="component" value="Chromosome 2"/>
</dbReference>
<dbReference type="PANTHER" id="PTHR10334">
    <property type="entry name" value="CYSTEINE-RICH SECRETORY PROTEIN-RELATED"/>
    <property type="match status" value="1"/>
</dbReference>
<sequence length="354" mass="40240">MSQKPSLNALNITNFYFPLYTYLYDAFSSNCDVDSGCGVGGVSFTLYLELWNSGLTTQNVKYTTYCQLDAAPHDKQFEGSLSRLLDKRDQMIRLPEDGSLQEALRRRGVFGQLSRSKFRPFEKGRILATHQKYREAINGANLLLMEWDESLASLAQGQADRCVFGPGNLFFLNGTNVGQNSVAVQGKLKPEEIVEIFQSQSSNYIYSTNSCKKGKNCEAYTQLIWYETNKVGCGQQFCDSLQFSDGTTEKQWWIYVCDYSPPGNYPEHPFFPSTYEACELCNLSPGTRCLQNQCKYCDPGLEPDCRPFNFTLCRSDKDPCCQNWDRQFCIPDTAYFNYMALNCGATCDSYMCLF</sequence>
<dbReference type="InterPro" id="IPR001283">
    <property type="entry name" value="CRISP-related"/>
</dbReference>
<comment type="caution">
    <text evidence="1">Lacks conserved residue(s) required for the propagation of feature annotation.</text>
</comment>
<dbReference type="AlphaFoldDB" id="A0AA36EY88"/>
<evidence type="ECO:0000313" key="4">
    <source>
        <dbReference type="Proteomes" id="UP001162480"/>
    </source>
</evidence>
<protein>
    <recommendedName>
        <fullName evidence="2">ShKT domain-containing protein</fullName>
    </recommendedName>
</protein>
<evidence type="ECO:0000259" key="2">
    <source>
        <dbReference type="PROSITE" id="PS51670"/>
    </source>
</evidence>
<evidence type="ECO:0000256" key="1">
    <source>
        <dbReference type="PROSITE-ProRule" id="PRU01005"/>
    </source>
</evidence>
<dbReference type="SUPFAM" id="SSF55797">
    <property type="entry name" value="PR-1-like"/>
    <property type="match status" value="1"/>
</dbReference>
<dbReference type="PRINTS" id="PR00837">
    <property type="entry name" value="V5TPXLIKE"/>
</dbReference>
<proteinExistence type="predicted"/>